<keyword evidence="3" id="KW-1185">Reference proteome</keyword>
<evidence type="ECO:0000256" key="1">
    <source>
        <dbReference type="SAM" id="MobiDB-lite"/>
    </source>
</evidence>
<comment type="caution">
    <text evidence="2">The sequence shown here is derived from an EMBL/GenBank/DDBJ whole genome shotgun (WGS) entry which is preliminary data.</text>
</comment>
<sequence length="64" mass="6830">MSNKEKAKKKKGPPADAIGKRLRRSNHGLTKGEENGEKGKPGPFCSAGHPVSVPFTFPIFSLAP</sequence>
<name>A0A133UHE2_9EURY</name>
<accession>A0A133UHE2</accession>
<dbReference type="EMBL" id="LHXN01000001">
    <property type="protein sequence ID" value="KXA93633.1"/>
    <property type="molecule type" value="Genomic_DNA"/>
</dbReference>
<protein>
    <submittedName>
        <fullName evidence="2">Uncharacterized protein</fullName>
    </submittedName>
</protein>
<dbReference type="AlphaFoldDB" id="A0A133UHE2"/>
<dbReference type="Proteomes" id="UP000070373">
    <property type="component" value="Unassembled WGS sequence"/>
</dbReference>
<reference evidence="2 3" key="1">
    <citation type="journal article" date="2016" name="Sci. Rep.">
        <title>Metabolic traits of an uncultured archaeal lineage -MSBL1- from brine pools of the Red Sea.</title>
        <authorList>
            <person name="Mwirichia R."/>
            <person name="Alam I."/>
            <person name="Rashid M."/>
            <person name="Vinu M."/>
            <person name="Ba-Alawi W."/>
            <person name="Anthony Kamau A."/>
            <person name="Kamanda Ngugi D."/>
            <person name="Goker M."/>
            <person name="Klenk H.P."/>
            <person name="Bajic V."/>
            <person name="Stingl U."/>
        </authorList>
    </citation>
    <scope>NUCLEOTIDE SEQUENCE [LARGE SCALE GENOMIC DNA]</scope>
    <source>
        <strain evidence="2">SCGC-AAA259E17</strain>
    </source>
</reference>
<proteinExistence type="predicted"/>
<feature type="region of interest" description="Disordered" evidence="1">
    <location>
        <begin position="1"/>
        <end position="54"/>
    </location>
</feature>
<evidence type="ECO:0000313" key="2">
    <source>
        <dbReference type="EMBL" id="KXA93633.1"/>
    </source>
</evidence>
<evidence type="ECO:0000313" key="3">
    <source>
        <dbReference type="Proteomes" id="UP000070373"/>
    </source>
</evidence>
<feature type="compositionally biased region" description="Basic residues" evidence="1">
    <location>
        <begin position="1"/>
        <end position="12"/>
    </location>
</feature>
<gene>
    <name evidence="2" type="ORF">AKJ64_00205</name>
</gene>
<organism evidence="2 3">
    <name type="scientific">candidate division MSBL1 archaeon SCGC-AAA259E17</name>
    <dbReference type="NCBI Taxonomy" id="1698263"/>
    <lineage>
        <taxon>Archaea</taxon>
        <taxon>Methanobacteriati</taxon>
        <taxon>Methanobacteriota</taxon>
        <taxon>candidate division MSBL1</taxon>
    </lineage>
</organism>
<feature type="compositionally biased region" description="Basic and acidic residues" evidence="1">
    <location>
        <begin position="30"/>
        <end position="40"/>
    </location>
</feature>